<dbReference type="InterPro" id="IPR000914">
    <property type="entry name" value="SBP_5_dom"/>
</dbReference>
<dbReference type="Gene3D" id="3.10.105.10">
    <property type="entry name" value="Dipeptide-binding Protein, Domain 3"/>
    <property type="match status" value="1"/>
</dbReference>
<dbReference type="PANTHER" id="PTHR30290:SF9">
    <property type="entry name" value="OLIGOPEPTIDE-BINDING PROTEIN APPA"/>
    <property type="match status" value="1"/>
</dbReference>
<evidence type="ECO:0000256" key="3">
    <source>
        <dbReference type="ARBA" id="ARBA00022729"/>
    </source>
</evidence>
<keyword evidence="2" id="KW-0813">Transport</keyword>
<evidence type="ECO:0000259" key="4">
    <source>
        <dbReference type="Pfam" id="PF00496"/>
    </source>
</evidence>
<dbReference type="Pfam" id="PF00496">
    <property type="entry name" value="SBP_bac_5"/>
    <property type="match status" value="1"/>
</dbReference>
<evidence type="ECO:0000313" key="6">
    <source>
        <dbReference type="Proteomes" id="UP000783390"/>
    </source>
</evidence>
<evidence type="ECO:0000256" key="2">
    <source>
        <dbReference type="ARBA" id="ARBA00022448"/>
    </source>
</evidence>
<protein>
    <submittedName>
        <fullName evidence="5">Peptide/nickel transport system substrate-binding protein</fullName>
    </submittedName>
</protein>
<keyword evidence="3" id="KW-0732">Signal</keyword>
<proteinExistence type="inferred from homology"/>
<dbReference type="Gene3D" id="3.40.190.10">
    <property type="entry name" value="Periplasmic binding protein-like II"/>
    <property type="match status" value="1"/>
</dbReference>
<dbReference type="RefSeq" id="WP_209797649.1">
    <property type="nucleotide sequence ID" value="NZ_JAGGJZ010000010.1"/>
</dbReference>
<sequence>MKKLIIPSFIIFIIVILSFIEIEKIDEVKVNDSLLYAVNTVPNELKDISKLTVGERDIICATSKGLMEKDSNGKIVPSLATEVKVKDDGVEYEFKIADDVYWSDGNRITAKNIEDFFKELLKEEKDENIKPFLNVYGAKDFRDGKTTFENGVAINSSEDILKIRLNEKNDKFLDELTKVQYRVRKYLLMWNDIEKNYKKIVYSGEYFINNVSNEGIELKKNINSKNDSTKNIKINSDENEELSMAAFEIGERDIVVNPPSTELNRLQSEGRLKTLPSEKGKYISFNLELENLPLSVRKTLYFNINSAMIEYEEEHSNYIELAESSYFREDKNNIDKLQARKVMTNNMDGKLPEIITILAKDTNENRGIVKHIQNWFNKNTNSNVRYTLATEAEFKNLELRKRYDILIIDEVSNSSNRKEFYSNLKPYYTEGELKIYEKLCNKKSKDFNELEEVLFNNYSLLPLLFENKSVAISKKVNNIQFDWYGNIKFEALK</sequence>
<dbReference type="SUPFAM" id="SSF53850">
    <property type="entry name" value="Periplasmic binding protein-like II"/>
    <property type="match status" value="1"/>
</dbReference>
<comment type="caution">
    <text evidence="5">The sequence shown here is derived from an EMBL/GenBank/DDBJ whole genome shotgun (WGS) entry which is preliminary data.</text>
</comment>
<dbReference type="PANTHER" id="PTHR30290">
    <property type="entry name" value="PERIPLASMIC BINDING COMPONENT OF ABC TRANSPORTER"/>
    <property type="match status" value="1"/>
</dbReference>
<feature type="domain" description="Solute-binding protein family 5" evidence="4">
    <location>
        <begin position="74"/>
        <end position="421"/>
    </location>
</feature>
<reference evidence="5 6" key="1">
    <citation type="submission" date="2021-03" db="EMBL/GenBank/DDBJ databases">
        <title>Genomic Encyclopedia of Type Strains, Phase IV (KMG-IV): sequencing the most valuable type-strain genomes for metagenomic binning, comparative biology and taxonomic classification.</title>
        <authorList>
            <person name="Goeker M."/>
        </authorList>
    </citation>
    <scope>NUCLEOTIDE SEQUENCE [LARGE SCALE GENOMIC DNA]</scope>
    <source>
        <strain evidence="5 6">DSM 3984</strain>
    </source>
</reference>
<dbReference type="EMBL" id="JAGGJZ010000010">
    <property type="protein sequence ID" value="MBP1890736.1"/>
    <property type="molecule type" value="Genomic_DNA"/>
</dbReference>
<comment type="similarity">
    <text evidence="1">Belongs to the bacterial solute-binding protein 5 family.</text>
</comment>
<dbReference type="Proteomes" id="UP000783390">
    <property type="component" value="Unassembled WGS sequence"/>
</dbReference>
<name>A0ABS4F3B3_9CLOT</name>
<gene>
    <name evidence="5" type="ORF">J2Z53_002348</name>
</gene>
<dbReference type="Gene3D" id="3.90.76.10">
    <property type="entry name" value="Dipeptide-binding Protein, Domain 1"/>
    <property type="match status" value="1"/>
</dbReference>
<dbReference type="InterPro" id="IPR039424">
    <property type="entry name" value="SBP_5"/>
</dbReference>
<keyword evidence="6" id="KW-1185">Reference proteome</keyword>
<organism evidence="5 6">
    <name type="scientific">Clostridium moniliforme</name>
    <dbReference type="NCBI Taxonomy" id="39489"/>
    <lineage>
        <taxon>Bacteria</taxon>
        <taxon>Bacillati</taxon>
        <taxon>Bacillota</taxon>
        <taxon>Clostridia</taxon>
        <taxon>Eubacteriales</taxon>
        <taxon>Clostridiaceae</taxon>
        <taxon>Clostridium</taxon>
    </lineage>
</organism>
<evidence type="ECO:0000256" key="1">
    <source>
        <dbReference type="ARBA" id="ARBA00005695"/>
    </source>
</evidence>
<evidence type="ECO:0000313" key="5">
    <source>
        <dbReference type="EMBL" id="MBP1890736.1"/>
    </source>
</evidence>
<accession>A0ABS4F3B3</accession>